<proteinExistence type="inferred from homology"/>
<comment type="similarity">
    <text evidence="2">Belongs to the bacterial flagellin family.</text>
</comment>
<evidence type="ECO:0000313" key="7">
    <source>
        <dbReference type="EMBL" id="MFD2615554.1"/>
    </source>
</evidence>
<dbReference type="Proteomes" id="UP001597541">
    <property type="component" value="Unassembled WGS sequence"/>
</dbReference>
<evidence type="ECO:0000256" key="1">
    <source>
        <dbReference type="ARBA" id="ARBA00004365"/>
    </source>
</evidence>
<dbReference type="InterPro" id="IPR001492">
    <property type="entry name" value="Flagellin"/>
</dbReference>
<protein>
    <submittedName>
        <fullName evidence="7">Flagellar hook-associated protein FlgL</fullName>
    </submittedName>
</protein>
<dbReference type="InterPro" id="IPR013384">
    <property type="entry name" value="Flagell_FlgL"/>
</dbReference>
<reference evidence="8" key="1">
    <citation type="journal article" date="2019" name="Int. J. Syst. Evol. Microbiol.">
        <title>The Global Catalogue of Microorganisms (GCM) 10K type strain sequencing project: providing services to taxonomists for standard genome sequencing and annotation.</title>
        <authorList>
            <consortium name="The Broad Institute Genomics Platform"/>
            <consortium name="The Broad Institute Genome Sequencing Center for Infectious Disease"/>
            <person name="Wu L."/>
            <person name="Ma J."/>
        </authorList>
    </citation>
    <scope>NUCLEOTIDE SEQUENCE [LARGE SCALE GENOMIC DNA]</scope>
    <source>
        <strain evidence="8">KCTC 3950</strain>
    </source>
</reference>
<dbReference type="EMBL" id="JBHUME010000019">
    <property type="protein sequence ID" value="MFD2615554.1"/>
    <property type="molecule type" value="Genomic_DNA"/>
</dbReference>
<name>A0ABW5PL48_9BACL</name>
<dbReference type="RefSeq" id="WP_377607532.1">
    <property type="nucleotide sequence ID" value="NZ_JBHUME010000019.1"/>
</dbReference>
<dbReference type="Gene3D" id="1.20.1330.10">
    <property type="entry name" value="f41 fragment of flagellin, N-terminal domain"/>
    <property type="match status" value="1"/>
</dbReference>
<feature type="domain" description="Flagellin N-terminal" evidence="5">
    <location>
        <begin position="5"/>
        <end position="129"/>
    </location>
</feature>
<dbReference type="InterPro" id="IPR046358">
    <property type="entry name" value="Flagellin_C"/>
</dbReference>
<keyword evidence="7" id="KW-0969">Cilium</keyword>
<dbReference type="PANTHER" id="PTHR42792:SF1">
    <property type="entry name" value="FLAGELLAR HOOK-ASSOCIATED PROTEIN 3"/>
    <property type="match status" value="1"/>
</dbReference>
<accession>A0ABW5PL48</accession>
<dbReference type="Pfam" id="PF00700">
    <property type="entry name" value="Flagellin_C"/>
    <property type="match status" value="1"/>
</dbReference>
<evidence type="ECO:0000313" key="8">
    <source>
        <dbReference type="Proteomes" id="UP001597541"/>
    </source>
</evidence>
<comment type="subcellular location">
    <subcellularLocation>
        <location evidence="1">Bacterial flagellum</location>
    </subcellularLocation>
</comment>
<keyword evidence="4" id="KW-0175">Coiled coil</keyword>
<feature type="coiled-coil region" evidence="4">
    <location>
        <begin position="238"/>
        <end position="265"/>
    </location>
</feature>
<dbReference type="NCBIfam" id="TIGR02550">
    <property type="entry name" value="flagell_flgL"/>
    <property type="match status" value="1"/>
</dbReference>
<dbReference type="PANTHER" id="PTHR42792">
    <property type="entry name" value="FLAGELLIN"/>
    <property type="match status" value="1"/>
</dbReference>
<evidence type="ECO:0000259" key="5">
    <source>
        <dbReference type="Pfam" id="PF00669"/>
    </source>
</evidence>
<evidence type="ECO:0000256" key="3">
    <source>
        <dbReference type="ARBA" id="ARBA00023143"/>
    </source>
</evidence>
<organism evidence="7 8">
    <name type="scientific">Paenibacillus gansuensis</name>
    <dbReference type="NCBI Taxonomy" id="306542"/>
    <lineage>
        <taxon>Bacteria</taxon>
        <taxon>Bacillati</taxon>
        <taxon>Bacillota</taxon>
        <taxon>Bacilli</taxon>
        <taxon>Bacillales</taxon>
        <taxon>Paenibacillaceae</taxon>
        <taxon>Paenibacillus</taxon>
    </lineage>
</organism>
<evidence type="ECO:0000256" key="4">
    <source>
        <dbReference type="SAM" id="Coils"/>
    </source>
</evidence>
<keyword evidence="7" id="KW-0966">Cell projection</keyword>
<feature type="domain" description="Flagellin C-terminal" evidence="6">
    <location>
        <begin position="217"/>
        <end position="287"/>
    </location>
</feature>
<sequence length="298" mass="32973">MSIRITQNMISSQLTRNLNHNMRKTELYQQQLSTGRVINKPSDDPVGVLYSLRYRSNINANEEYKNNLDHTKSWLDFTDAMTDQTTDIFHRLKELLTQAANGTNPQSALDAIRSEVSELRGQLVSIGNSKLRDNYVFNGQLTDIEPYSAANPAVVTTDSAEISYDLGLGISIPVNITGNDVFGGANAADNIFTIADNMITYLGTANRAGLTGLIPSLDQRLEKMLNVRSEVGAKVNRLDFLSSRLEDLGGNLENLKSKVEDADMAETIMKQKMNESVYQASLSTGAKIIMPTLVDFLR</sequence>
<keyword evidence="7" id="KW-0282">Flagellum</keyword>
<dbReference type="InterPro" id="IPR001029">
    <property type="entry name" value="Flagellin_N"/>
</dbReference>
<dbReference type="Pfam" id="PF00669">
    <property type="entry name" value="Flagellin_N"/>
    <property type="match status" value="1"/>
</dbReference>
<comment type="caution">
    <text evidence="7">The sequence shown here is derived from an EMBL/GenBank/DDBJ whole genome shotgun (WGS) entry which is preliminary data.</text>
</comment>
<evidence type="ECO:0000256" key="2">
    <source>
        <dbReference type="ARBA" id="ARBA00005709"/>
    </source>
</evidence>
<evidence type="ECO:0000259" key="6">
    <source>
        <dbReference type="Pfam" id="PF00700"/>
    </source>
</evidence>
<keyword evidence="3" id="KW-0975">Bacterial flagellum</keyword>
<keyword evidence="8" id="KW-1185">Reference proteome</keyword>
<gene>
    <name evidence="7" type="primary">flgL</name>
    <name evidence="7" type="ORF">ACFSUF_24405</name>
</gene>
<dbReference type="SUPFAM" id="SSF64518">
    <property type="entry name" value="Phase 1 flagellin"/>
    <property type="match status" value="1"/>
</dbReference>